<dbReference type="GeneID" id="24417917"/>
<keyword evidence="1" id="KW-0934">Plastid</keyword>
<organism evidence="1">
    <name type="scientific">Lathyrus odoratus</name>
    <name type="common">Sweet pea</name>
    <dbReference type="NCBI Taxonomy" id="3859"/>
    <lineage>
        <taxon>Eukaryota</taxon>
        <taxon>Viridiplantae</taxon>
        <taxon>Streptophyta</taxon>
        <taxon>Embryophyta</taxon>
        <taxon>Tracheophyta</taxon>
        <taxon>Spermatophyta</taxon>
        <taxon>Magnoliopsida</taxon>
        <taxon>eudicotyledons</taxon>
        <taxon>Gunneridae</taxon>
        <taxon>Pentapetalae</taxon>
        <taxon>rosids</taxon>
        <taxon>fabids</taxon>
        <taxon>Fabales</taxon>
        <taxon>Fabaceae</taxon>
        <taxon>Papilionoideae</taxon>
        <taxon>50 kb inversion clade</taxon>
        <taxon>NPAAA clade</taxon>
        <taxon>Hologalegina</taxon>
        <taxon>IRL clade</taxon>
        <taxon>Fabeae</taxon>
        <taxon>Lathyrus</taxon>
    </lineage>
</organism>
<proteinExistence type="predicted"/>
<dbReference type="EMBL" id="KJ850237">
    <property type="protein sequence ID" value="AIL55910.1"/>
    <property type="molecule type" value="Genomic_DNA"/>
</dbReference>
<reference evidence="1" key="1">
    <citation type="submission" date="2014-05" db="EMBL/GenBank/DDBJ databases">
        <title>Delimitation of conserved gene clusters in the scrambled plastomes of the IRLC legumes (Fabaceae: Trifolieae, Fabeae).</title>
        <authorList>
            <person name="Sveinsson S."/>
            <person name="Cronk Q."/>
        </authorList>
    </citation>
    <scope>NUCLEOTIDE SEQUENCE</scope>
</reference>
<keyword evidence="1" id="KW-0150">Chloroplast</keyword>
<dbReference type="GO" id="GO:0005840">
    <property type="term" value="C:ribosome"/>
    <property type="evidence" value="ECO:0007669"/>
    <property type="project" value="UniProtKB-KW"/>
</dbReference>
<keyword evidence="1" id="KW-0687">Ribonucleoprotein</keyword>
<protein>
    <submittedName>
        <fullName evidence="1">Ribosomal protein L23</fullName>
    </submittedName>
</protein>
<evidence type="ECO:0000313" key="1">
    <source>
        <dbReference type="EMBL" id="AIL55910.1"/>
    </source>
</evidence>
<gene>
    <name evidence="1" type="primary">rpl23</name>
</gene>
<accession>A0A0F6NKR4</accession>
<keyword evidence="1" id="KW-0689">Ribosomal protein</keyword>
<dbReference type="RefSeq" id="YP_009141384.1">
    <property type="nucleotide sequence ID" value="NC_027150.1"/>
</dbReference>
<sequence>MIIMLEPGYSIP</sequence>
<geneLocation type="chloroplast" evidence="1"/>
<name>A0A0F6NKR4_LATOD</name>